<comment type="caution">
    <text evidence="2">The sequence shown here is derived from an EMBL/GenBank/DDBJ whole genome shotgun (WGS) entry which is preliminary data.</text>
</comment>
<feature type="domain" description="Xaa-Pro dipeptidyl-peptidase-like" evidence="1">
    <location>
        <begin position="127"/>
        <end position="242"/>
    </location>
</feature>
<reference evidence="2" key="1">
    <citation type="submission" date="2023-07" db="EMBL/GenBank/DDBJ databases">
        <title>Two novel species in the genus Flavivirga.</title>
        <authorList>
            <person name="Kwon K."/>
        </authorList>
    </citation>
    <scope>NUCLEOTIDE SEQUENCE</scope>
    <source>
        <strain evidence="2">KACC 14157</strain>
    </source>
</reference>
<dbReference type="Gene3D" id="3.40.50.1820">
    <property type="entry name" value="alpha/beta hydrolase"/>
    <property type="match status" value="2"/>
</dbReference>
<keyword evidence="3" id="KW-1185">Reference proteome</keyword>
<dbReference type="Pfam" id="PF02129">
    <property type="entry name" value="Peptidase_S15"/>
    <property type="match status" value="1"/>
</dbReference>
<dbReference type="InterPro" id="IPR008969">
    <property type="entry name" value="CarboxyPept-like_regulatory"/>
</dbReference>
<dbReference type="Pfam" id="PF13715">
    <property type="entry name" value="CarbopepD_reg_2"/>
    <property type="match status" value="1"/>
</dbReference>
<sequence>MNKIYLALTIGLTCFNANYGQEFYAGFKTLQLKDSTRTYKPNTKPTDSLHFRPVDLDIWYTSKEKNGKPMLFKDLFSLFEQRAMSYQDDDFSGMTEALAQFYVSELGVGTDGKKLLNIKTDTYSNLRPTETKYPVIIYMAGFNGMGFENYKILETLAQNGYLVVSIWSVGRYPGNMTNNMDDMMEQVYDAEFAISYLKRNKTITANFNNVGLIGCSWGGMSSAVFAKRNPEIKAFVSLDGTETHYFGEAEQDDRFIQEIHDNNLLLPIEQKLNYLYLESGDKLSEFTAVKEFHYYKESDEPKYYLRFKNSQHADFTCIPAIVKSSEKAVKIHNNIQSLTLSYLNKSMKEKSGFETYWKKMTSLNNTTTTSFDIKQISETIKEFSGLILDKQTNKPLPYVNIGVLNREIGTVSNSDGKFLLELKEEFKNDTIRISSIGFKSIEILVKEIIEEKEPVFLKLEEDISELSEVVITAKTLKKRVLGNKTESKFISTGFNYDQLGAEMGVKINIRRNPTIVDAFNFNIPYNRLSAKSVFRLNFYSINKGKPDVNLLNDNILVTIEPKQTGNVTINLKPYGIVLTNDVIVTLEWVETKGENNKGEAIFFSLGILNSGTLYKKSSQSKFKKYSSMGVGFNIEVRY</sequence>
<dbReference type="SUPFAM" id="SSF49464">
    <property type="entry name" value="Carboxypeptidase regulatory domain-like"/>
    <property type="match status" value="1"/>
</dbReference>
<dbReference type="Proteomes" id="UP001176891">
    <property type="component" value="Unassembled WGS sequence"/>
</dbReference>
<name>A0ABT8X2B3_9FLAO</name>
<dbReference type="InterPro" id="IPR029058">
    <property type="entry name" value="AB_hydrolase_fold"/>
</dbReference>
<gene>
    <name evidence="2" type="ORF">Q4Q39_11835</name>
</gene>
<accession>A0ABT8X2B3</accession>
<evidence type="ECO:0000313" key="2">
    <source>
        <dbReference type="EMBL" id="MDO5988096.1"/>
    </source>
</evidence>
<protein>
    <submittedName>
        <fullName evidence="2">Carboxypeptidase-like regulatory domain-containing protein</fullName>
    </submittedName>
</protein>
<evidence type="ECO:0000259" key="1">
    <source>
        <dbReference type="Pfam" id="PF02129"/>
    </source>
</evidence>
<dbReference type="InterPro" id="IPR000383">
    <property type="entry name" value="Xaa-Pro-like_dom"/>
</dbReference>
<organism evidence="2 3">
    <name type="scientific">Flavivirga amylovorans</name>
    <dbReference type="NCBI Taxonomy" id="870486"/>
    <lineage>
        <taxon>Bacteria</taxon>
        <taxon>Pseudomonadati</taxon>
        <taxon>Bacteroidota</taxon>
        <taxon>Flavobacteriia</taxon>
        <taxon>Flavobacteriales</taxon>
        <taxon>Flavobacteriaceae</taxon>
        <taxon>Flavivirga</taxon>
    </lineage>
</organism>
<evidence type="ECO:0000313" key="3">
    <source>
        <dbReference type="Proteomes" id="UP001176891"/>
    </source>
</evidence>
<dbReference type="SUPFAM" id="SSF53474">
    <property type="entry name" value="alpha/beta-Hydrolases"/>
    <property type="match status" value="1"/>
</dbReference>
<dbReference type="RefSeq" id="WP_303282701.1">
    <property type="nucleotide sequence ID" value="NZ_BAABCZ010000009.1"/>
</dbReference>
<proteinExistence type="predicted"/>
<dbReference type="EMBL" id="JAUOEM010000004">
    <property type="protein sequence ID" value="MDO5988096.1"/>
    <property type="molecule type" value="Genomic_DNA"/>
</dbReference>